<dbReference type="GO" id="GO:0000166">
    <property type="term" value="F:nucleotide binding"/>
    <property type="evidence" value="ECO:0007669"/>
    <property type="project" value="UniProtKB-KW"/>
</dbReference>
<comment type="catalytic activity">
    <reaction evidence="8 10">
        <text>ITP + H2O = IDP + phosphate + H(+)</text>
        <dbReference type="Rhea" id="RHEA:28330"/>
        <dbReference type="ChEBI" id="CHEBI:15377"/>
        <dbReference type="ChEBI" id="CHEBI:15378"/>
        <dbReference type="ChEBI" id="CHEBI:43474"/>
        <dbReference type="ChEBI" id="CHEBI:58280"/>
        <dbReference type="ChEBI" id="CHEBI:61402"/>
        <dbReference type="EC" id="3.6.1.73"/>
    </reaction>
</comment>
<evidence type="ECO:0000256" key="1">
    <source>
        <dbReference type="ARBA" id="ARBA00001936"/>
    </source>
</evidence>
<reference evidence="12 13" key="1">
    <citation type="journal article" date="2009" name="J. Bacteriol.">
        <title>Complete genome sequence of the anaerobic, protein-degrading hyperthermophilic crenarchaeon Desulfurococcus kamchatkensis.</title>
        <authorList>
            <person name="Ravin N.V."/>
            <person name="Mardanov A.V."/>
            <person name="Beletsky A.V."/>
            <person name="Kublanov I.V."/>
            <person name="Kolganova T.V."/>
            <person name="Lebedinsky A.V."/>
            <person name="Chernyh N.A."/>
            <person name="Bonch-Osmolovskaya E.A."/>
            <person name="Skryabin K.G."/>
        </authorList>
    </citation>
    <scope>NUCLEOTIDE SEQUENCE [LARGE SCALE GENOMIC DNA]</scope>
    <source>
        <strain evidence="13">DSM 18924 / JCM 16383 / VKM B-2413 / 1221n</strain>
    </source>
</reference>
<evidence type="ECO:0000256" key="4">
    <source>
        <dbReference type="ARBA" id="ARBA00022801"/>
    </source>
</evidence>
<evidence type="ECO:0000256" key="8">
    <source>
        <dbReference type="ARBA" id="ARBA00048174"/>
    </source>
</evidence>
<dbReference type="Pfam" id="PF01931">
    <property type="entry name" value="NTPase_I-T"/>
    <property type="match status" value="1"/>
</dbReference>
<dbReference type="GO" id="GO:0006772">
    <property type="term" value="P:thiamine metabolic process"/>
    <property type="evidence" value="ECO:0007669"/>
    <property type="project" value="TreeGrafter"/>
</dbReference>
<dbReference type="GO" id="GO:0103023">
    <property type="term" value="F:ITPase activity"/>
    <property type="evidence" value="ECO:0007669"/>
    <property type="project" value="UniProtKB-EC"/>
</dbReference>
<evidence type="ECO:0000256" key="6">
    <source>
        <dbReference type="ARBA" id="ARBA00023080"/>
    </source>
</evidence>
<dbReference type="NCBIfam" id="TIGR00258">
    <property type="entry name" value="inosine/xanthosine triphosphatase"/>
    <property type="match status" value="1"/>
</dbReference>
<organism evidence="12 13">
    <name type="scientific">Desulfurococcus amylolyticus (strain DSM 18924 / JCM 16383 / VKM B-2413 / 1221n)</name>
    <name type="common">Desulfurococcus kamchatkensis</name>
    <dbReference type="NCBI Taxonomy" id="490899"/>
    <lineage>
        <taxon>Archaea</taxon>
        <taxon>Thermoproteota</taxon>
        <taxon>Thermoprotei</taxon>
        <taxon>Desulfurococcales</taxon>
        <taxon>Desulfurococcaceae</taxon>
        <taxon>Desulfurococcus</taxon>
    </lineage>
</organism>
<proteinExistence type="inferred from homology"/>
<name>B8D2S4_DESA1</name>
<feature type="binding site" evidence="10">
    <location>
        <position position="79"/>
    </location>
    <ligand>
        <name>Mg(2+)</name>
        <dbReference type="ChEBI" id="CHEBI:18420"/>
    </ligand>
</feature>
<protein>
    <recommendedName>
        <fullName evidence="10">Probable inosine/xanthosine triphosphatase</fullName>
        <shortName evidence="10">ITPase/XTPase</shortName>
        <ecNumber evidence="10">3.6.1.73</ecNumber>
    </recommendedName>
    <alternativeName>
        <fullName evidence="10">Non-canonical purine NTP phosphatase</fullName>
    </alternativeName>
    <alternativeName>
        <fullName evidence="10">Non-standard purine NTP phosphatase</fullName>
    </alternativeName>
    <alternativeName>
        <fullName evidence="10">Nucleoside-triphosphate phosphatase</fullName>
        <shortName evidence="10">NTPase</shortName>
    </alternativeName>
</protein>
<dbReference type="InterPro" id="IPR050299">
    <property type="entry name" value="YjjX_NTPase"/>
</dbReference>
<comment type="cofactor">
    <cofactor evidence="10">
        <name>Mg(2+)</name>
        <dbReference type="ChEBI" id="CHEBI:18420"/>
    </cofactor>
    <cofactor evidence="10">
        <name>Mn(2+)</name>
        <dbReference type="ChEBI" id="CHEBI:29035"/>
    </cofactor>
    <text evidence="10">Binds 1 divalent metal cation per subunit; can use either Mg(2+) or Mn(2+).</text>
</comment>
<dbReference type="EC" id="3.6.1.73" evidence="10"/>
<dbReference type="InterPro" id="IPR029001">
    <property type="entry name" value="ITPase-like_fam"/>
</dbReference>
<dbReference type="GeneID" id="7170434"/>
<dbReference type="InterPro" id="IPR026533">
    <property type="entry name" value="NTPase/PRRC1"/>
</dbReference>
<evidence type="ECO:0000256" key="7">
    <source>
        <dbReference type="ARBA" id="ARBA00023211"/>
    </source>
</evidence>
<dbReference type="Gene3D" id="3.90.950.10">
    <property type="match status" value="1"/>
</dbReference>
<dbReference type="RefSeq" id="WP_012607787.1">
    <property type="nucleotide sequence ID" value="NC_011766.1"/>
</dbReference>
<accession>B8D2S4</accession>
<dbReference type="InterPro" id="IPR002786">
    <property type="entry name" value="Non_canon_purine_NTPase"/>
</dbReference>
<dbReference type="KEGG" id="dka:DKAM_0116"/>
<dbReference type="eggNOG" id="arCOG01221">
    <property type="taxonomic scope" value="Archaea"/>
</dbReference>
<keyword evidence="5 10" id="KW-0460">Magnesium</keyword>
<keyword evidence="4 10" id="KW-0378">Hydrolase</keyword>
<evidence type="ECO:0000256" key="2">
    <source>
        <dbReference type="ARBA" id="ARBA00022723"/>
    </source>
</evidence>
<comment type="cofactor">
    <cofactor evidence="1">
        <name>Mn(2+)</name>
        <dbReference type="ChEBI" id="CHEBI:29035"/>
    </cofactor>
</comment>
<comment type="subunit">
    <text evidence="10">Homodimer.</text>
</comment>
<dbReference type="PANTHER" id="PTHR34699:SF2">
    <property type="entry name" value="NON-CANONICAL PURINE NTP PHOSPHATASE_PRRC1 DOMAIN-CONTAINING PROTEIN"/>
    <property type="match status" value="1"/>
</dbReference>
<comment type="caution">
    <text evidence="10">Lacks conserved residue(s) required for the propagation of feature annotation.</text>
</comment>
<evidence type="ECO:0000313" key="13">
    <source>
        <dbReference type="Proteomes" id="UP000006903"/>
    </source>
</evidence>
<evidence type="ECO:0000256" key="9">
    <source>
        <dbReference type="ARBA" id="ARBA00048781"/>
    </source>
</evidence>
<gene>
    <name evidence="12" type="ordered locus">DKAM_0116</name>
</gene>
<dbReference type="STRING" id="490899.DKAM_0116"/>
<keyword evidence="6 10" id="KW-0546">Nucleotide metabolism</keyword>
<comment type="similarity">
    <text evidence="10">Belongs to the YjjX NTPase family.</text>
</comment>
<feature type="domain" description="Non-canonical purine NTP phosphatase/PRRC1" evidence="11">
    <location>
        <begin position="20"/>
        <end position="184"/>
    </location>
</feature>
<comment type="catalytic activity">
    <reaction evidence="9 10">
        <text>XTP + H2O = XDP + phosphate + H(+)</text>
        <dbReference type="Rhea" id="RHEA:28406"/>
        <dbReference type="ChEBI" id="CHEBI:15377"/>
        <dbReference type="ChEBI" id="CHEBI:15378"/>
        <dbReference type="ChEBI" id="CHEBI:43474"/>
        <dbReference type="ChEBI" id="CHEBI:59884"/>
        <dbReference type="ChEBI" id="CHEBI:61314"/>
        <dbReference type="EC" id="3.6.1.73"/>
    </reaction>
</comment>
<dbReference type="HAMAP" id="MF_00648">
    <property type="entry name" value="Non_canon_purine_NTPase_YjjX"/>
    <property type="match status" value="1"/>
</dbReference>
<dbReference type="EMBL" id="CP001140">
    <property type="protein sequence ID" value="ACL10445.1"/>
    <property type="molecule type" value="Genomic_DNA"/>
</dbReference>
<evidence type="ECO:0000256" key="10">
    <source>
        <dbReference type="HAMAP-Rule" id="MF_00648"/>
    </source>
</evidence>
<keyword evidence="7 10" id="KW-0464">Manganese</keyword>
<keyword evidence="3 10" id="KW-0547">Nucleotide-binding</keyword>
<keyword evidence="2 10" id="KW-0479">Metal-binding</keyword>
<dbReference type="AlphaFoldDB" id="B8D2S4"/>
<dbReference type="GO" id="GO:0046872">
    <property type="term" value="F:metal ion binding"/>
    <property type="evidence" value="ECO:0007669"/>
    <property type="project" value="UniProtKB-KW"/>
</dbReference>
<dbReference type="SUPFAM" id="SSF52972">
    <property type="entry name" value="ITPase-like"/>
    <property type="match status" value="1"/>
</dbReference>
<dbReference type="PANTHER" id="PTHR34699">
    <property type="match status" value="1"/>
</dbReference>
<evidence type="ECO:0000256" key="5">
    <source>
        <dbReference type="ARBA" id="ARBA00022842"/>
    </source>
</evidence>
<sequence length="196" mass="22105">MSVETIRSYVGENRVVICIGTRNPAKIRGVTNAFKRFFNEVEVKYINPSINLAPQPIGLENVIDGARRRALHAMDKLRDCSYGVGIEAGWVLINGEYYDLETAWIQRWDGVGSLGFSPAFKIPRLFAEKILDGSRKELEDVVNEYYGTENIGDRGGFIGVLTKNVVTRSDLSYMATLMALIPFINEDLYIRGRNVY</sequence>
<comment type="function">
    <text evidence="10">Phosphatase that hydrolyzes non-canonical purine nucleotides such as XTP and ITP to their respective diphosphate derivatives. Probably excludes non-canonical purines from DNA/RNA precursor pool, thus preventing their incorporation into DNA/RNA and avoiding chromosomal lesions.</text>
</comment>
<evidence type="ECO:0000256" key="3">
    <source>
        <dbReference type="ARBA" id="ARBA00022741"/>
    </source>
</evidence>
<dbReference type="HOGENOM" id="CLU_087417_0_1_2"/>
<dbReference type="GO" id="GO:0009117">
    <property type="term" value="P:nucleotide metabolic process"/>
    <property type="evidence" value="ECO:0007669"/>
    <property type="project" value="UniProtKB-KW"/>
</dbReference>
<dbReference type="Proteomes" id="UP000006903">
    <property type="component" value="Chromosome"/>
</dbReference>
<evidence type="ECO:0000259" key="11">
    <source>
        <dbReference type="Pfam" id="PF01931"/>
    </source>
</evidence>
<dbReference type="FunFam" id="3.90.950.10:FF:000002">
    <property type="entry name" value="Inosine/xanthosine triphosphatase"/>
    <property type="match status" value="1"/>
</dbReference>
<evidence type="ECO:0000313" key="12">
    <source>
        <dbReference type="EMBL" id="ACL10445.1"/>
    </source>
</evidence>